<keyword evidence="3" id="KW-0547">Nucleotide-binding</keyword>
<evidence type="ECO:0000313" key="10">
    <source>
        <dbReference type="Proteomes" id="UP001501414"/>
    </source>
</evidence>
<proteinExistence type="predicted"/>
<evidence type="ECO:0000259" key="8">
    <source>
        <dbReference type="PROSITE" id="PS51459"/>
    </source>
</evidence>
<sequence length="191" mass="20676">MSLDPYLDLEHGVLRNRLGITDAAELAAVERRISALRIAGIERSPVPGGYDLAHLQHVHWRIFSDVYPWAGTLRTVTLARSGRPFCAPELIRHTADGIFARLAAGGPWRGRDRAAVLDGLTTLLAELNDLHPFREGNGRAQRTFLGQLAREAGRPLSWDGQDPVTAAAAARAAAAGDRAPLRALLDRALAP</sequence>
<accession>A0ABN1XFE9</accession>
<evidence type="ECO:0000256" key="5">
    <source>
        <dbReference type="ARBA" id="ARBA00034531"/>
    </source>
</evidence>
<dbReference type="SUPFAM" id="SSF140931">
    <property type="entry name" value="Fic-like"/>
    <property type="match status" value="1"/>
</dbReference>
<feature type="domain" description="Fido" evidence="8">
    <location>
        <begin position="50"/>
        <end position="187"/>
    </location>
</feature>
<protein>
    <recommendedName>
        <fullName evidence="5">protein adenylyltransferase</fullName>
        <ecNumber evidence="5">2.7.7.108</ecNumber>
    </recommendedName>
</protein>
<dbReference type="Pfam" id="PF02661">
    <property type="entry name" value="Fic"/>
    <property type="match status" value="1"/>
</dbReference>
<reference evidence="9 10" key="1">
    <citation type="journal article" date="2019" name="Int. J. Syst. Evol. Microbiol.">
        <title>The Global Catalogue of Microorganisms (GCM) 10K type strain sequencing project: providing services to taxonomists for standard genome sequencing and annotation.</title>
        <authorList>
            <consortium name="The Broad Institute Genomics Platform"/>
            <consortium name="The Broad Institute Genome Sequencing Center for Infectious Disease"/>
            <person name="Wu L."/>
            <person name="Ma J."/>
        </authorList>
    </citation>
    <scope>NUCLEOTIDE SEQUENCE [LARGE SCALE GENOMIC DNA]</scope>
    <source>
        <strain evidence="9 10">JCM 11896</strain>
    </source>
</reference>
<dbReference type="InterPro" id="IPR036597">
    <property type="entry name" value="Fido-like_dom_sf"/>
</dbReference>
<dbReference type="Gene3D" id="1.10.3290.10">
    <property type="entry name" value="Fido-like domain"/>
    <property type="match status" value="1"/>
</dbReference>
<evidence type="ECO:0000256" key="1">
    <source>
        <dbReference type="ARBA" id="ARBA00022679"/>
    </source>
</evidence>
<dbReference type="EMBL" id="BAAAJK010000001">
    <property type="protein sequence ID" value="GAA1379395.1"/>
    <property type="molecule type" value="Genomic_DNA"/>
</dbReference>
<dbReference type="RefSeq" id="WP_344017594.1">
    <property type="nucleotide sequence ID" value="NZ_BAAAJK010000001.1"/>
</dbReference>
<evidence type="ECO:0000256" key="6">
    <source>
        <dbReference type="ARBA" id="ARBA00047939"/>
    </source>
</evidence>
<name>A0ABN1XFE9_9PSEU</name>
<dbReference type="PANTHER" id="PTHR39560:SF1">
    <property type="entry name" value="PROTEIN ADENYLYLTRANSFERASE FIC-RELATED"/>
    <property type="match status" value="1"/>
</dbReference>
<evidence type="ECO:0000256" key="2">
    <source>
        <dbReference type="ARBA" id="ARBA00022695"/>
    </source>
</evidence>
<dbReference type="PANTHER" id="PTHR39560">
    <property type="entry name" value="PROTEIN ADENYLYLTRANSFERASE FIC-RELATED"/>
    <property type="match status" value="1"/>
</dbReference>
<dbReference type="InterPro" id="IPR003812">
    <property type="entry name" value="Fido"/>
</dbReference>
<gene>
    <name evidence="9" type="ORF">GCM10009613_01990</name>
</gene>
<organism evidence="9 10">
    <name type="scientific">Pseudonocardia kongjuensis</name>
    <dbReference type="NCBI Taxonomy" id="102227"/>
    <lineage>
        <taxon>Bacteria</taxon>
        <taxon>Bacillati</taxon>
        <taxon>Actinomycetota</taxon>
        <taxon>Actinomycetes</taxon>
        <taxon>Pseudonocardiales</taxon>
        <taxon>Pseudonocardiaceae</taxon>
        <taxon>Pseudonocardia</taxon>
    </lineage>
</organism>
<dbReference type="Proteomes" id="UP001501414">
    <property type="component" value="Unassembled WGS sequence"/>
</dbReference>
<comment type="catalytic activity">
    <reaction evidence="6">
        <text>L-threonyl-[protein] + ATP = 3-O-(5'-adenylyl)-L-threonyl-[protein] + diphosphate</text>
        <dbReference type="Rhea" id="RHEA:54292"/>
        <dbReference type="Rhea" id="RHEA-COMP:11060"/>
        <dbReference type="Rhea" id="RHEA-COMP:13847"/>
        <dbReference type="ChEBI" id="CHEBI:30013"/>
        <dbReference type="ChEBI" id="CHEBI:30616"/>
        <dbReference type="ChEBI" id="CHEBI:33019"/>
        <dbReference type="ChEBI" id="CHEBI:138113"/>
        <dbReference type="EC" id="2.7.7.108"/>
    </reaction>
</comment>
<evidence type="ECO:0000256" key="3">
    <source>
        <dbReference type="ARBA" id="ARBA00022741"/>
    </source>
</evidence>
<evidence type="ECO:0000256" key="4">
    <source>
        <dbReference type="ARBA" id="ARBA00022840"/>
    </source>
</evidence>
<evidence type="ECO:0000256" key="7">
    <source>
        <dbReference type="ARBA" id="ARBA00048696"/>
    </source>
</evidence>
<keyword evidence="2" id="KW-0548">Nucleotidyltransferase</keyword>
<dbReference type="PROSITE" id="PS51459">
    <property type="entry name" value="FIDO"/>
    <property type="match status" value="1"/>
</dbReference>
<evidence type="ECO:0000313" key="9">
    <source>
        <dbReference type="EMBL" id="GAA1379395.1"/>
    </source>
</evidence>
<dbReference type="EC" id="2.7.7.108" evidence="5"/>
<keyword evidence="4" id="KW-0067">ATP-binding</keyword>
<keyword evidence="1" id="KW-0808">Transferase</keyword>
<comment type="caution">
    <text evidence="9">The sequence shown here is derived from an EMBL/GenBank/DDBJ whole genome shotgun (WGS) entry which is preliminary data.</text>
</comment>
<keyword evidence="10" id="KW-1185">Reference proteome</keyword>
<comment type="catalytic activity">
    <reaction evidence="7">
        <text>L-tyrosyl-[protein] + ATP = O-(5'-adenylyl)-L-tyrosyl-[protein] + diphosphate</text>
        <dbReference type="Rhea" id="RHEA:54288"/>
        <dbReference type="Rhea" id="RHEA-COMP:10136"/>
        <dbReference type="Rhea" id="RHEA-COMP:13846"/>
        <dbReference type="ChEBI" id="CHEBI:30616"/>
        <dbReference type="ChEBI" id="CHEBI:33019"/>
        <dbReference type="ChEBI" id="CHEBI:46858"/>
        <dbReference type="ChEBI" id="CHEBI:83624"/>
        <dbReference type="EC" id="2.7.7.108"/>
    </reaction>
</comment>